<dbReference type="EMBL" id="ML121663">
    <property type="protein sequence ID" value="RPB18201.1"/>
    <property type="molecule type" value="Genomic_DNA"/>
</dbReference>
<proteinExistence type="predicted"/>
<sequence>MVETEEKLWKKISKVYVTIEVDQVDRKNVCSGCGKNGHTVDVCWKKEPTNTTSTTASNPTYPTERPPLCSICKRGRYEAKNCYSVVGRPGEEKPEANIQQATTVTTDASQACEKKDLGQATLTEFVFQQKSCYQCGKGSETFSSNSVRSCRGQEQENSYRRQEENEMCFYNIPTIGLHDCREQAVTPLKSTEGRRLFPEVDEKPVVLDRVKTPISLPLYQALSQTYMEREVFEVDKIPEDLVAEAEGFGL</sequence>
<evidence type="ECO:0000313" key="1">
    <source>
        <dbReference type="EMBL" id="RPB18201.1"/>
    </source>
</evidence>
<dbReference type="AlphaFoldDB" id="A0A3N4LC33"/>
<dbReference type="InParanoid" id="A0A3N4LC33"/>
<reference evidence="1 2" key="1">
    <citation type="journal article" date="2018" name="Nat. Ecol. Evol.">
        <title>Pezizomycetes genomes reveal the molecular basis of ectomycorrhizal truffle lifestyle.</title>
        <authorList>
            <person name="Murat C."/>
            <person name="Payen T."/>
            <person name="Noel B."/>
            <person name="Kuo A."/>
            <person name="Morin E."/>
            <person name="Chen J."/>
            <person name="Kohler A."/>
            <person name="Krizsan K."/>
            <person name="Balestrini R."/>
            <person name="Da Silva C."/>
            <person name="Montanini B."/>
            <person name="Hainaut M."/>
            <person name="Levati E."/>
            <person name="Barry K.W."/>
            <person name="Belfiori B."/>
            <person name="Cichocki N."/>
            <person name="Clum A."/>
            <person name="Dockter R.B."/>
            <person name="Fauchery L."/>
            <person name="Guy J."/>
            <person name="Iotti M."/>
            <person name="Le Tacon F."/>
            <person name="Lindquist E.A."/>
            <person name="Lipzen A."/>
            <person name="Malagnac F."/>
            <person name="Mello A."/>
            <person name="Molinier V."/>
            <person name="Miyauchi S."/>
            <person name="Poulain J."/>
            <person name="Riccioni C."/>
            <person name="Rubini A."/>
            <person name="Sitrit Y."/>
            <person name="Splivallo R."/>
            <person name="Traeger S."/>
            <person name="Wang M."/>
            <person name="Zifcakova L."/>
            <person name="Wipf D."/>
            <person name="Zambonelli A."/>
            <person name="Paolocci F."/>
            <person name="Nowrousian M."/>
            <person name="Ottonello S."/>
            <person name="Baldrian P."/>
            <person name="Spatafora J.W."/>
            <person name="Henrissat B."/>
            <person name="Nagy L.G."/>
            <person name="Aury J.M."/>
            <person name="Wincker P."/>
            <person name="Grigoriev I.V."/>
            <person name="Bonfante P."/>
            <person name="Martin F.M."/>
        </authorList>
    </citation>
    <scope>NUCLEOTIDE SEQUENCE [LARGE SCALE GENOMIC DNA]</scope>
    <source>
        <strain evidence="1 2">ATCC MYA-4762</strain>
    </source>
</reference>
<evidence type="ECO:0008006" key="3">
    <source>
        <dbReference type="Google" id="ProtNLM"/>
    </source>
</evidence>
<keyword evidence="2" id="KW-1185">Reference proteome</keyword>
<name>A0A3N4LC33_9PEZI</name>
<gene>
    <name evidence="1" type="ORF">L211DRAFT_854353</name>
</gene>
<protein>
    <recommendedName>
        <fullName evidence="3">CCHC-type domain-containing protein</fullName>
    </recommendedName>
</protein>
<evidence type="ECO:0000313" key="2">
    <source>
        <dbReference type="Proteomes" id="UP000267821"/>
    </source>
</evidence>
<dbReference type="Proteomes" id="UP000267821">
    <property type="component" value="Unassembled WGS sequence"/>
</dbReference>
<dbReference type="OrthoDB" id="10507964at2759"/>
<accession>A0A3N4LC33</accession>
<organism evidence="1 2">
    <name type="scientific">Terfezia boudieri ATCC MYA-4762</name>
    <dbReference type="NCBI Taxonomy" id="1051890"/>
    <lineage>
        <taxon>Eukaryota</taxon>
        <taxon>Fungi</taxon>
        <taxon>Dikarya</taxon>
        <taxon>Ascomycota</taxon>
        <taxon>Pezizomycotina</taxon>
        <taxon>Pezizomycetes</taxon>
        <taxon>Pezizales</taxon>
        <taxon>Pezizaceae</taxon>
        <taxon>Terfezia</taxon>
    </lineage>
</organism>